<comment type="caution">
    <text evidence="1">The sequence shown here is derived from an EMBL/GenBank/DDBJ whole genome shotgun (WGS) entry which is preliminary data.</text>
</comment>
<name>A0ABT9MGV5_9DEIO</name>
<organism evidence="1 2">
    <name type="scientific">Deinococcus enclensis</name>
    <dbReference type="NCBI Taxonomy" id="1049582"/>
    <lineage>
        <taxon>Bacteria</taxon>
        <taxon>Thermotogati</taxon>
        <taxon>Deinococcota</taxon>
        <taxon>Deinococci</taxon>
        <taxon>Deinococcales</taxon>
        <taxon>Deinococcaceae</taxon>
        <taxon>Deinococcus</taxon>
    </lineage>
</organism>
<keyword evidence="2" id="KW-1185">Reference proteome</keyword>
<dbReference type="Proteomes" id="UP001232163">
    <property type="component" value="Unassembled WGS sequence"/>
</dbReference>
<proteinExistence type="predicted"/>
<gene>
    <name evidence="1" type="ORF">QO006_003263</name>
</gene>
<reference evidence="1 2" key="1">
    <citation type="submission" date="2023-07" db="EMBL/GenBank/DDBJ databases">
        <title>Genomic Encyclopedia of Type Strains, Phase IV (KMG-IV): sequencing the most valuable type-strain genomes for metagenomic binning, comparative biology and taxonomic classification.</title>
        <authorList>
            <person name="Goeker M."/>
        </authorList>
    </citation>
    <scope>NUCLEOTIDE SEQUENCE [LARGE SCALE GENOMIC DNA]</scope>
    <source>
        <strain evidence="1 2">NIO-1023</strain>
    </source>
</reference>
<protein>
    <submittedName>
        <fullName evidence="1">Uncharacterized protein</fullName>
    </submittedName>
</protein>
<accession>A0ABT9MGV5</accession>
<evidence type="ECO:0000313" key="1">
    <source>
        <dbReference type="EMBL" id="MDP9765808.1"/>
    </source>
</evidence>
<sequence length="150" mass="15993">MPLDRVLLREGELRGRLPDGYVLDLGLPDGRSAWLAVTAQAAGPVTGLTFTFVRPTRDPALAARLARTVGRVSGACLTAAVPPALELWLVARLNNEAADPPAFPGLALEVRSRLNMTFFEEELQLSLHRAPGTALPAPDCLLPDPPVQPA</sequence>
<evidence type="ECO:0000313" key="2">
    <source>
        <dbReference type="Proteomes" id="UP001232163"/>
    </source>
</evidence>
<dbReference type="EMBL" id="JAURUR010000015">
    <property type="protein sequence ID" value="MDP9765808.1"/>
    <property type="molecule type" value="Genomic_DNA"/>
</dbReference>
<dbReference type="RefSeq" id="WP_307468267.1">
    <property type="nucleotide sequence ID" value="NZ_JAURUR010000015.1"/>
</dbReference>